<dbReference type="AlphaFoldDB" id="A0A558DFP1"/>
<gene>
    <name evidence="2" type="ORF">FHK82_02390</name>
</gene>
<dbReference type="EMBL" id="VMRY01000003">
    <property type="protein sequence ID" value="TVT59848.1"/>
    <property type="molecule type" value="Genomic_DNA"/>
</dbReference>
<sequence length="173" mass="19671">MRVYPTIFFFPLMVIYATSQAEIYRCPGVDGTLVFADKPCNAIDTKEKWISLEEADRIDAENRERIAKEREKERQMMTEKKKKEAVSVVSPRRELPPKSEAFFLSFEDCLARKTQVIASLGIHPQNLMPIVNTGILTIDRVCTVDGSVLITCSKLDRKMIITTSSHNQDVGCR</sequence>
<protein>
    <recommendedName>
        <fullName evidence="4">DUF4124 domain-containing protein</fullName>
    </recommendedName>
</protein>
<evidence type="ECO:0000256" key="1">
    <source>
        <dbReference type="SAM" id="MobiDB-lite"/>
    </source>
</evidence>
<reference evidence="2 3" key="1">
    <citation type="submission" date="2019-07" db="EMBL/GenBank/DDBJ databases">
        <title>The pathways for chlorine oxyanion respiration interact through the shared metabolite chlorate.</title>
        <authorList>
            <person name="Barnum T.P."/>
            <person name="Cheng Y."/>
            <person name="Hill K.A."/>
            <person name="Lucas L.N."/>
            <person name="Carlson H.K."/>
            <person name="Coates J.D."/>
        </authorList>
    </citation>
    <scope>NUCLEOTIDE SEQUENCE [LARGE SCALE GENOMIC DNA]</scope>
    <source>
        <strain evidence="2">BK-3</strain>
    </source>
</reference>
<organism evidence="2 3">
    <name type="scientific">Sedimenticola thiotaurini</name>
    <dbReference type="NCBI Taxonomy" id="1543721"/>
    <lineage>
        <taxon>Bacteria</taxon>
        <taxon>Pseudomonadati</taxon>
        <taxon>Pseudomonadota</taxon>
        <taxon>Gammaproteobacteria</taxon>
        <taxon>Chromatiales</taxon>
        <taxon>Sedimenticolaceae</taxon>
        <taxon>Sedimenticola</taxon>
    </lineage>
</organism>
<comment type="caution">
    <text evidence="2">The sequence shown here is derived from an EMBL/GenBank/DDBJ whole genome shotgun (WGS) entry which is preliminary data.</text>
</comment>
<proteinExistence type="predicted"/>
<dbReference type="Proteomes" id="UP000317355">
    <property type="component" value="Unassembled WGS sequence"/>
</dbReference>
<name>A0A558DFP1_9GAMM</name>
<evidence type="ECO:0000313" key="2">
    <source>
        <dbReference type="EMBL" id="TVT59848.1"/>
    </source>
</evidence>
<evidence type="ECO:0008006" key="4">
    <source>
        <dbReference type="Google" id="ProtNLM"/>
    </source>
</evidence>
<accession>A0A558DFP1</accession>
<evidence type="ECO:0000313" key="3">
    <source>
        <dbReference type="Proteomes" id="UP000317355"/>
    </source>
</evidence>
<feature type="region of interest" description="Disordered" evidence="1">
    <location>
        <begin position="71"/>
        <end position="90"/>
    </location>
</feature>